<dbReference type="AlphaFoldDB" id="A0A0F3IJP8"/>
<dbReference type="Proteomes" id="UP000033684">
    <property type="component" value="Unassembled WGS sequence"/>
</dbReference>
<evidence type="ECO:0000313" key="1">
    <source>
        <dbReference type="EMBL" id="KJV06926.1"/>
    </source>
</evidence>
<organism evidence="1 2">
    <name type="scientific">Methylocucumis oryzae</name>
    <dbReference type="NCBI Taxonomy" id="1632867"/>
    <lineage>
        <taxon>Bacteria</taxon>
        <taxon>Pseudomonadati</taxon>
        <taxon>Pseudomonadota</taxon>
        <taxon>Gammaproteobacteria</taxon>
        <taxon>Methylococcales</taxon>
        <taxon>Methylococcaceae</taxon>
        <taxon>Methylocucumis</taxon>
    </lineage>
</organism>
<reference evidence="1 2" key="2">
    <citation type="journal article" date="2016" name="Microb. Ecol.">
        <title>Genome Characteristics of a Novel Type I Methanotroph (Sn10-6) Isolated from a Flooded Indian Rice Field.</title>
        <authorList>
            <person name="Rahalkar M.C."/>
            <person name="Pandit P.S."/>
            <person name="Dhakephalkar P.K."/>
            <person name="Pore S."/>
            <person name="Arora P."/>
            <person name="Kapse N."/>
        </authorList>
    </citation>
    <scope>NUCLEOTIDE SEQUENCE [LARGE SCALE GENOMIC DNA]</scope>
    <source>
        <strain evidence="1 2">Sn10-6</strain>
    </source>
</reference>
<feature type="non-terminal residue" evidence="1">
    <location>
        <position position="1"/>
    </location>
</feature>
<sequence length="65" mass="7568">LKNILTRFRQFLPEHNDKKLYGMLAVVDAPDDLRAEALKQGFYMAGIHDEQFIMETPADFVPKSW</sequence>
<keyword evidence="2" id="KW-1185">Reference proteome</keyword>
<name>A0A0F3IJP8_9GAMM</name>
<dbReference type="EMBL" id="LAJX01000075">
    <property type="protein sequence ID" value="KJV06926.1"/>
    <property type="molecule type" value="Genomic_DNA"/>
</dbReference>
<protein>
    <submittedName>
        <fullName evidence="1">Uncharacterized protein</fullName>
    </submittedName>
</protein>
<accession>A0A0F3IJP8</accession>
<reference evidence="2" key="1">
    <citation type="submission" date="2015-03" db="EMBL/GenBank/DDBJ databases">
        <title>Draft genome sequence of a novel methanotroph (Sn10-6) isolated from flooded ricefield rhizosphere in India.</title>
        <authorList>
            <person name="Pandit P.S."/>
            <person name="Pore S.D."/>
            <person name="Arora P."/>
            <person name="Kapse N.G."/>
            <person name="Dhakephalkar P.K."/>
            <person name="Rahalkar M.C."/>
        </authorList>
    </citation>
    <scope>NUCLEOTIDE SEQUENCE [LARGE SCALE GENOMIC DNA]</scope>
    <source>
        <strain evidence="2">Sn10-6</strain>
    </source>
</reference>
<evidence type="ECO:0000313" key="2">
    <source>
        <dbReference type="Proteomes" id="UP000033684"/>
    </source>
</evidence>
<proteinExistence type="predicted"/>
<comment type="caution">
    <text evidence="1">The sequence shown here is derived from an EMBL/GenBank/DDBJ whole genome shotgun (WGS) entry which is preliminary data.</text>
</comment>
<gene>
    <name evidence="1" type="ORF">VZ94_08180</name>
</gene>